<dbReference type="SUPFAM" id="SSF55486">
    <property type="entry name" value="Metalloproteases ('zincins'), catalytic domain"/>
    <property type="match status" value="1"/>
</dbReference>
<evidence type="ECO:0000313" key="8">
    <source>
        <dbReference type="EMBL" id="VAW65404.1"/>
    </source>
</evidence>
<dbReference type="InterPro" id="IPR020549">
    <property type="entry name" value="YbeY_CS"/>
</dbReference>
<dbReference type="InterPro" id="IPR023091">
    <property type="entry name" value="MetalPrtase_cat_dom_sf_prd"/>
</dbReference>
<proteinExistence type="inferred from homology"/>
<dbReference type="PANTHER" id="PTHR46986">
    <property type="entry name" value="ENDORIBONUCLEASE YBEY, CHLOROPLASTIC"/>
    <property type="match status" value="1"/>
</dbReference>
<name>A0A3B0Y9V0_9ZZZZ</name>
<evidence type="ECO:0000256" key="4">
    <source>
        <dbReference type="ARBA" id="ARBA00022723"/>
    </source>
</evidence>
<dbReference type="EMBL" id="UOFI01000067">
    <property type="protein sequence ID" value="VAW65404.1"/>
    <property type="molecule type" value="Genomic_DNA"/>
</dbReference>
<dbReference type="GO" id="GO:0004519">
    <property type="term" value="F:endonuclease activity"/>
    <property type="evidence" value="ECO:0007669"/>
    <property type="project" value="UniProtKB-KW"/>
</dbReference>
<dbReference type="PANTHER" id="PTHR46986:SF1">
    <property type="entry name" value="ENDORIBONUCLEASE YBEY, CHLOROPLASTIC"/>
    <property type="match status" value="1"/>
</dbReference>
<keyword evidence="5" id="KW-0255">Endonuclease</keyword>
<dbReference type="InterPro" id="IPR002036">
    <property type="entry name" value="YbeY"/>
</dbReference>
<sequence>MAVHMDIQIADDLASATSSSIEEPPPSNLLCAWAQAAWQGDSNAEPVISLRIVSLDESQQLNHNYRGKNKATNVLSFPMQMDELQVPGDFTLSEQNEQTDIFTAQLMLGDLAICAEVVEREAKEQGKSSQAHWVHMVVHGMLHLQGFDHIEDDEAGEMEKLEISIMKRLGFSDPYKINTLEHAELSVAEKNNE</sequence>
<gene>
    <name evidence="8" type="ORF">MNBD_GAMMA09-2963</name>
</gene>
<evidence type="ECO:0000256" key="2">
    <source>
        <dbReference type="ARBA" id="ARBA00010875"/>
    </source>
</evidence>
<dbReference type="AlphaFoldDB" id="A0A3B0Y9V0"/>
<dbReference type="Gene3D" id="3.40.390.30">
    <property type="entry name" value="Metalloproteases ('zincins'), catalytic domain"/>
    <property type="match status" value="1"/>
</dbReference>
<evidence type="ECO:0000256" key="3">
    <source>
        <dbReference type="ARBA" id="ARBA00022722"/>
    </source>
</evidence>
<comment type="similarity">
    <text evidence="2">Belongs to the endoribonuclease YbeY family.</text>
</comment>
<accession>A0A3B0Y9V0</accession>
<comment type="cofactor">
    <cofactor evidence="1">
        <name>Zn(2+)</name>
        <dbReference type="ChEBI" id="CHEBI:29105"/>
    </cofactor>
</comment>
<dbReference type="Pfam" id="PF02130">
    <property type="entry name" value="YbeY"/>
    <property type="match status" value="1"/>
</dbReference>
<evidence type="ECO:0000256" key="6">
    <source>
        <dbReference type="ARBA" id="ARBA00022801"/>
    </source>
</evidence>
<dbReference type="HAMAP" id="MF_00009">
    <property type="entry name" value="Endoribonucl_YbeY"/>
    <property type="match status" value="1"/>
</dbReference>
<evidence type="ECO:0000256" key="5">
    <source>
        <dbReference type="ARBA" id="ARBA00022759"/>
    </source>
</evidence>
<keyword evidence="3" id="KW-0540">Nuclease</keyword>
<protein>
    <submittedName>
        <fullName evidence="8">Metal-dependent hydrolase YbeY, involved in rRNA and/or ribosome maturation and assembly</fullName>
    </submittedName>
</protein>
<dbReference type="PROSITE" id="PS01306">
    <property type="entry name" value="UPF0054"/>
    <property type="match status" value="1"/>
</dbReference>
<dbReference type="NCBIfam" id="TIGR00043">
    <property type="entry name" value="rRNA maturation RNase YbeY"/>
    <property type="match status" value="1"/>
</dbReference>
<reference evidence="8" key="1">
    <citation type="submission" date="2018-06" db="EMBL/GenBank/DDBJ databases">
        <authorList>
            <person name="Zhirakovskaya E."/>
        </authorList>
    </citation>
    <scope>NUCLEOTIDE SEQUENCE</scope>
</reference>
<keyword evidence="4" id="KW-0479">Metal-binding</keyword>
<keyword evidence="6 8" id="KW-0378">Hydrolase</keyword>
<evidence type="ECO:0000256" key="1">
    <source>
        <dbReference type="ARBA" id="ARBA00001947"/>
    </source>
</evidence>
<dbReference type="GO" id="GO:0046872">
    <property type="term" value="F:metal ion binding"/>
    <property type="evidence" value="ECO:0007669"/>
    <property type="project" value="UniProtKB-KW"/>
</dbReference>
<dbReference type="GO" id="GO:0006364">
    <property type="term" value="P:rRNA processing"/>
    <property type="evidence" value="ECO:0007669"/>
    <property type="project" value="InterPro"/>
</dbReference>
<evidence type="ECO:0000256" key="7">
    <source>
        <dbReference type="ARBA" id="ARBA00022833"/>
    </source>
</evidence>
<keyword evidence="7" id="KW-0862">Zinc</keyword>
<organism evidence="8">
    <name type="scientific">hydrothermal vent metagenome</name>
    <dbReference type="NCBI Taxonomy" id="652676"/>
    <lineage>
        <taxon>unclassified sequences</taxon>
        <taxon>metagenomes</taxon>
        <taxon>ecological metagenomes</taxon>
    </lineage>
</organism>
<dbReference type="GO" id="GO:0004222">
    <property type="term" value="F:metalloendopeptidase activity"/>
    <property type="evidence" value="ECO:0007669"/>
    <property type="project" value="InterPro"/>
</dbReference>